<gene>
    <name evidence="3" type="ORF">FRX31_035405</name>
</gene>
<feature type="compositionally biased region" description="Polar residues" evidence="1">
    <location>
        <begin position="235"/>
        <end position="246"/>
    </location>
</feature>
<feature type="domain" description="FHA" evidence="2">
    <location>
        <begin position="31"/>
        <end position="81"/>
    </location>
</feature>
<dbReference type="SMART" id="SM00240">
    <property type="entry name" value="FHA"/>
    <property type="match status" value="1"/>
</dbReference>
<dbReference type="PROSITE" id="PS50006">
    <property type="entry name" value="FHA_DOMAIN"/>
    <property type="match status" value="1"/>
</dbReference>
<dbReference type="InterPro" id="IPR008984">
    <property type="entry name" value="SMAD_FHA_dom_sf"/>
</dbReference>
<keyword evidence="4" id="KW-1185">Reference proteome</keyword>
<dbReference type="PANTHER" id="PTHR23308">
    <property type="entry name" value="NUCLEAR INHIBITOR OF PROTEIN PHOSPHATASE-1"/>
    <property type="match status" value="1"/>
</dbReference>
<evidence type="ECO:0000259" key="2">
    <source>
        <dbReference type="PROSITE" id="PS50006"/>
    </source>
</evidence>
<accession>A0A7J6UR51</accession>
<protein>
    <submittedName>
        <fullName evidence="3">Fha domain-containing protein</fullName>
    </submittedName>
</protein>
<feature type="region of interest" description="Disordered" evidence="1">
    <location>
        <begin position="311"/>
        <end position="341"/>
    </location>
</feature>
<evidence type="ECO:0000313" key="3">
    <source>
        <dbReference type="EMBL" id="KAF5175007.1"/>
    </source>
</evidence>
<reference evidence="3 4" key="1">
    <citation type="submission" date="2020-06" db="EMBL/GenBank/DDBJ databases">
        <title>Transcriptomic and genomic resources for Thalictrum thalictroides and T. hernandezii: Facilitating candidate gene discovery in an emerging model plant lineage.</title>
        <authorList>
            <person name="Arias T."/>
            <person name="Riano-Pachon D.M."/>
            <person name="Di Stilio V.S."/>
        </authorList>
    </citation>
    <scope>NUCLEOTIDE SEQUENCE [LARGE SCALE GENOMIC DNA]</scope>
    <source>
        <strain evidence="4">cv. WT478/WT964</strain>
        <tissue evidence="3">Leaves</tissue>
    </source>
</reference>
<name>A0A7J6UR51_THATH</name>
<comment type="caution">
    <text evidence="3">The sequence shown here is derived from an EMBL/GenBank/DDBJ whole genome shotgun (WGS) entry which is preliminary data.</text>
</comment>
<dbReference type="InterPro" id="IPR000253">
    <property type="entry name" value="FHA_dom"/>
</dbReference>
<evidence type="ECO:0000313" key="4">
    <source>
        <dbReference type="Proteomes" id="UP000554482"/>
    </source>
</evidence>
<feature type="compositionally biased region" description="Polar residues" evidence="1">
    <location>
        <begin position="311"/>
        <end position="323"/>
    </location>
</feature>
<dbReference type="AlphaFoldDB" id="A0A7J6UR51"/>
<organism evidence="3 4">
    <name type="scientific">Thalictrum thalictroides</name>
    <name type="common">Rue-anemone</name>
    <name type="synonym">Anemone thalictroides</name>
    <dbReference type="NCBI Taxonomy" id="46969"/>
    <lineage>
        <taxon>Eukaryota</taxon>
        <taxon>Viridiplantae</taxon>
        <taxon>Streptophyta</taxon>
        <taxon>Embryophyta</taxon>
        <taxon>Tracheophyta</taxon>
        <taxon>Spermatophyta</taxon>
        <taxon>Magnoliopsida</taxon>
        <taxon>Ranunculales</taxon>
        <taxon>Ranunculaceae</taxon>
        <taxon>Thalictroideae</taxon>
        <taxon>Thalictrum</taxon>
    </lineage>
</organism>
<sequence length="404" mass="44882">MHAAEAPMLKLIVEKGPKVGETLERKPGSTIRIGRVVKGNNFTIKDAGISSKHLLIEFKDMKWVVCDLHTSNGTFLNEVQIEGNKEIELKNGDFIKIGEFTSIKICIGVEEEEEERDLEVKETKGVKKVRGKKGVVETVSVVEGEKKEVGRKTRGRGAANEQVVEEKVGVSASVEVVKRNTRGRPKKEGLQPSVVTETKAASVQVDNVKEGDLESGVGQSRRYPRRGAATKEHQVPQSSLVSVNKNQKIRGRGKTEVEKEQENEASVAESQGKGKSRRGLNAASEDEVLENVEVGVSEMKMVENNEVLKSSHFSQGEPSQSVPVSVPQAPEVQKKSNSTTEGKLTLEKMQKMTLGEWFDYLEIYLPRKIDEDTDKIIEGMRNHAEQYSKFMDEQQKLKTKPTLS</sequence>
<dbReference type="SUPFAM" id="SSF49879">
    <property type="entry name" value="SMAD/FHA domain"/>
    <property type="match status" value="1"/>
</dbReference>
<proteinExistence type="predicted"/>
<dbReference type="InterPro" id="IPR050923">
    <property type="entry name" value="Cell_Proc_Reg/RNA_Proc"/>
</dbReference>
<dbReference type="Gene3D" id="2.60.200.20">
    <property type="match status" value="1"/>
</dbReference>
<dbReference type="Pfam" id="PF00498">
    <property type="entry name" value="FHA"/>
    <property type="match status" value="1"/>
</dbReference>
<feature type="compositionally biased region" description="Polar residues" evidence="1">
    <location>
        <begin position="193"/>
        <end position="205"/>
    </location>
</feature>
<feature type="region of interest" description="Disordered" evidence="1">
    <location>
        <begin position="177"/>
        <end position="284"/>
    </location>
</feature>
<dbReference type="EMBL" id="JABWDY010044617">
    <property type="protein sequence ID" value="KAF5175007.1"/>
    <property type="molecule type" value="Genomic_DNA"/>
</dbReference>
<evidence type="ECO:0000256" key="1">
    <source>
        <dbReference type="SAM" id="MobiDB-lite"/>
    </source>
</evidence>
<dbReference type="Proteomes" id="UP000554482">
    <property type="component" value="Unassembled WGS sequence"/>
</dbReference>
<feature type="compositionally biased region" description="Basic and acidic residues" evidence="1">
    <location>
        <begin position="253"/>
        <end position="262"/>
    </location>
</feature>
<dbReference type="OrthoDB" id="687730at2759"/>